<dbReference type="InterPro" id="IPR043145">
    <property type="entry name" value="Znf_ZZ_sf"/>
</dbReference>
<evidence type="ECO:0000256" key="3">
    <source>
        <dbReference type="ARBA" id="ARBA00022771"/>
    </source>
</evidence>
<dbReference type="GO" id="GO:0008270">
    <property type="term" value="F:zinc ion binding"/>
    <property type="evidence" value="ECO:0007669"/>
    <property type="project" value="UniProtKB-KW"/>
</dbReference>
<feature type="domain" description="ZZ-type" evidence="7">
    <location>
        <begin position="317"/>
        <end position="380"/>
    </location>
</feature>
<evidence type="ECO:0000256" key="5">
    <source>
        <dbReference type="ARBA" id="ARBA00023329"/>
    </source>
</evidence>
<dbReference type="PROSITE" id="PS50135">
    <property type="entry name" value="ZF_ZZ_2"/>
    <property type="match status" value="1"/>
</dbReference>
<gene>
    <name evidence="9" type="ORF">DCAR_0730047</name>
</gene>
<reference evidence="9" key="2">
    <citation type="submission" date="2022-03" db="EMBL/GenBank/DDBJ databases">
        <title>Draft title - Genomic analysis of global carrot germplasm unveils the trajectory of domestication and the origin of high carotenoid orange carrot.</title>
        <authorList>
            <person name="Iorizzo M."/>
            <person name="Ellison S."/>
            <person name="Senalik D."/>
            <person name="Macko-Podgorni A."/>
            <person name="Grzebelus D."/>
            <person name="Bostan H."/>
            <person name="Rolling W."/>
            <person name="Curaba J."/>
            <person name="Simon P."/>
        </authorList>
    </citation>
    <scope>NUCLEOTIDE SEQUENCE</scope>
    <source>
        <tissue evidence="9">Leaf</tissue>
    </source>
</reference>
<dbReference type="SMART" id="SM00666">
    <property type="entry name" value="PB1"/>
    <property type="match status" value="1"/>
</dbReference>
<comment type="subcellular location">
    <subcellularLocation>
        <location evidence="1">Cytoplasmic vesicle</location>
        <location evidence="1">Autophagosome</location>
    </subcellularLocation>
</comment>
<evidence type="ECO:0000259" key="7">
    <source>
        <dbReference type="PROSITE" id="PS50135"/>
    </source>
</evidence>
<dbReference type="PANTHER" id="PTHR20930:SF0">
    <property type="entry name" value="PROTEIN ILRUN"/>
    <property type="match status" value="1"/>
</dbReference>
<dbReference type="SUPFAM" id="SSF54277">
    <property type="entry name" value="CAD &amp; PB1 domains"/>
    <property type="match status" value="1"/>
</dbReference>
<dbReference type="SMART" id="SM00291">
    <property type="entry name" value="ZnF_ZZ"/>
    <property type="match status" value="1"/>
</dbReference>
<dbReference type="InterPro" id="IPR000433">
    <property type="entry name" value="Znf_ZZ"/>
</dbReference>
<keyword evidence="2" id="KW-0479">Metal-binding</keyword>
<dbReference type="Pfam" id="PF00569">
    <property type="entry name" value="ZZ"/>
    <property type="match status" value="1"/>
</dbReference>
<evidence type="ECO:0008006" key="11">
    <source>
        <dbReference type="Google" id="ProtNLM"/>
    </source>
</evidence>
<dbReference type="PANTHER" id="PTHR20930">
    <property type="entry name" value="OVARIAN CARCINOMA ANTIGEN CA125-RELATED"/>
    <property type="match status" value="1"/>
</dbReference>
<dbReference type="EMBL" id="CP093349">
    <property type="protein sequence ID" value="WOH10578.1"/>
    <property type="molecule type" value="Genomic_DNA"/>
</dbReference>
<reference evidence="9" key="1">
    <citation type="journal article" date="2016" name="Nat. Genet.">
        <title>A high-quality carrot genome assembly provides new insights into carotenoid accumulation and asterid genome evolution.</title>
        <authorList>
            <person name="Iorizzo M."/>
            <person name="Ellison S."/>
            <person name="Senalik D."/>
            <person name="Zeng P."/>
            <person name="Satapoomin P."/>
            <person name="Huang J."/>
            <person name="Bowman M."/>
            <person name="Iovene M."/>
            <person name="Sanseverino W."/>
            <person name="Cavagnaro P."/>
            <person name="Yildiz M."/>
            <person name="Macko-Podgorni A."/>
            <person name="Moranska E."/>
            <person name="Grzebelus E."/>
            <person name="Grzebelus D."/>
            <person name="Ashrafi H."/>
            <person name="Zheng Z."/>
            <person name="Cheng S."/>
            <person name="Spooner D."/>
            <person name="Van Deynze A."/>
            <person name="Simon P."/>
        </authorList>
    </citation>
    <scope>NUCLEOTIDE SEQUENCE</scope>
    <source>
        <tissue evidence="9">Leaf</tissue>
    </source>
</reference>
<feature type="domain" description="PB1" evidence="8">
    <location>
        <begin position="4"/>
        <end position="88"/>
    </location>
</feature>
<evidence type="ECO:0000313" key="10">
    <source>
        <dbReference type="Proteomes" id="UP000077755"/>
    </source>
</evidence>
<accession>A0AAF0XM20</accession>
<dbReference type="InterPro" id="IPR013783">
    <property type="entry name" value="Ig-like_fold"/>
</dbReference>
<protein>
    <recommendedName>
        <fullName evidence="11">ZZ-type domain-containing protein</fullName>
    </recommendedName>
</protein>
<keyword evidence="3 6" id="KW-0863">Zinc-finger</keyword>
<dbReference type="GO" id="GO:0005776">
    <property type="term" value="C:autophagosome"/>
    <property type="evidence" value="ECO:0007669"/>
    <property type="project" value="UniProtKB-SubCell"/>
</dbReference>
<evidence type="ECO:0000256" key="6">
    <source>
        <dbReference type="PROSITE-ProRule" id="PRU00228"/>
    </source>
</evidence>
<dbReference type="InterPro" id="IPR056893">
    <property type="entry name" value="UBA_Nbr1_C"/>
</dbReference>
<dbReference type="CDD" id="cd14947">
    <property type="entry name" value="NBR1_like"/>
    <property type="match status" value="1"/>
</dbReference>
<dbReference type="Pfam" id="PF24932">
    <property type="entry name" value="UBA_NBR1_C"/>
    <property type="match status" value="1"/>
</dbReference>
<dbReference type="InterPro" id="IPR053793">
    <property type="entry name" value="PB1-like"/>
</dbReference>
<evidence type="ECO:0000259" key="8">
    <source>
        <dbReference type="PROSITE" id="PS51745"/>
    </source>
</evidence>
<dbReference type="Gene3D" id="1.10.8.10">
    <property type="entry name" value="DNA helicase RuvA subunit, C-terminal domain"/>
    <property type="match status" value="1"/>
</dbReference>
<keyword evidence="10" id="KW-1185">Reference proteome</keyword>
<dbReference type="InterPro" id="IPR032350">
    <property type="entry name" value="Nbr1_FW"/>
</dbReference>
<keyword evidence="5" id="KW-0968">Cytoplasmic vesicle</keyword>
<dbReference type="Gene3D" id="3.30.60.90">
    <property type="match status" value="1"/>
</dbReference>
<dbReference type="Pfam" id="PF00564">
    <property type="entry name" value="PB1"/>
    <property type="match status" value="1"/>
</dbReference>
<proteinExistence type="predicted"/>
<name>A0AAF0XM20_DAUCS</name>
<dbReference type="Gene3D" id="3.10.20.90">
    <property type="entry name" value="Phosphatidylinositol 3-kinase Catalytic Subunit, Chain A, domain 1"/>
    <property type="match status" value="1"/>
</dbReference>
<dbReference type="InterPro" id="IPR000270">
    <property type="entry name" value="PB1_dom"/>
</dbReference>
<dbReference type="AlphaFoldDB" id="A0AAF0XM20"/>
<keyword evidence="4" id="KW-0862">Zinc</keyword>
<evidence type="ECO:0000256" key="2">
    <source>
        <dbReference type="ARBA" id="ARBA00022723"/>
    </source>
</evidence>
<evidence type="ECO:0000256" key="1">
    <source>
        <dbReference type="ARBA" id="ARBA00004419"/>
    </source>
</evidence>
<dbReference type="PROSITE" id="PS51745">
    <property type="entry name" value="PB1"/>
    <property type="match status" value="1"/>
</dbReference>
<sequence>MATSIVIKVQYGETLRRFSSQVVDGKLNLDMKGLREKVCSLYSFPAGSELVLTYIDEDTDVVTLADEEDLNDIVRQSLNPLRITVKLIRKKSASSQSNSSGNSTPVREPEVQIPLHVKSNSATEVLNSLPDTVRETVLKLSTELGFDSNSPSGYADLLDSLAKMGLSYLKEASVSGAKGGPVKSFIDATVTKDGNSSLAVGTPQVSGKKSIDTKQDNRSGFLENFVMEATDMAIVKDKPSTLSAKATPDSFDVTGGSKQDFLENFAMEATDMEIVENKPSTLSPKTTFDSFNHQNPHRVAPFKRSYTTSDGISSIFHRGVRCDGCGIHPISGPRFKSKVREDYDLCSICFADIGTEAEYIRMDHPISYKKPMQEYCLGQSLPTLPEYHSRMKLDSCFIKDVNILDGTIMTPSSHFTKIWRMRNNGRVVWPHGVHLVWIGGNMLSKALSRDIKIPADGCPVDKEIDVAVDFTAPVHPGRYVSYWRLSTPSGHKFGQRVWVIIQVSSSQDPLGKNAHGINLNWPPVGVGGIMHQGSLLNSGNYGNYSKPMMEKVTNIPKRDQGLNLPTEFTPLVAGAELNSGLCEASLPLKFPAANMSKVEPTSLSVQPNPDAGVPNSMVGVVQGTDVVEQSLLQDLEDMGFKQVDLNKKILRKNDYDLEQTLDDLCKWDPILKEMQ</sequence>
<dbReference type="FunFam" id="2.60.40.10:FF:000199">
    <property type="entry name" value="next to BRCA1 gene 1 protein-like"/>
    <property type="match status" value="1"/>
</dbReference>
<dbReference type="CDD" id="cd14319">
    <property type="entry name" value="UBA_NBR1"/>
    <property type="match status" value="1"/>
</dbReference>
<evidence type="ECO:0000256" key="4">
    <source>
        <dbReference type="ARBA" id="ARBA00022833"/>
    </source>
</evidence>
<dbReference type="GO" id="GO:0031410">
    <property type="term" value="C:cytoplasmic vesicle"/>
    <property type="evidence" value="ECO:0007669"/>
    <property type="project" value="UniProtKB-KW"/>
</dbReference>
<organism evidence="9 10">
    <name type="scientific">Daucus carota subsp. sativus</name>
    <name type="common">Carrot</name>
    <dbReference type="NCBI Taxonomy" id="79200"/>
    <lineage>
        <taxon>Eukaryota</taxon>
        <taxon>Viridiplantae</taxon>
        <taxon>Streptophyta</taxon>
        <taxon>Embryophyta</taxon>
        <taxon>Tracheophyta</taxon>
        <taxon>Spermatophyta</taxon>
        <taxon>Magnoliopsida</taxon>
        <taxon>eudicotyledons</taxon>
        <taxon>Gunneridae</taxon>
        <taxon>Pentapetalae</taxon>
        <taxon>asterids</taxon>
        <taxon>campanulids</taxon>
        <taxon>Apiales</taxon>
        <taxon>Apiaceae</taxon>
        <taxon>Apioideae</taxon>
        <taxon>Scandiceae</taxon>
        <taxon>Daucinae</taxon>
        <taxon>Daucus</taxon>
        <taxon>Daucus sect. Daucus</taxon>
    </lineage>
</organism>
<dbReference type="Pfam" id="PF16158">
    <property type="entry name" value="N_BRCA1_IG"/>
    <property type="match status" value="1"/>
</dbReference>
<evidence type="ECO:0000313" key="9">
    <source>
        <dbReference type="EMBL" id="WOH10578.1"/>
    </source>
</evidence>
<dbReference type="SUPFAM" id="SSF57850">
    <property type="entry name" value="RING/U-box"/>
    <property type="match status" value="1"/>
</dbReference>
<dbReference type="Gene3D" id="2.60.40.10">
    <property type="entry name" value="Immunoglobulins"/>
    <property type="match status" value="1"/>
</dbReference>
<dbReference type="Proteomes" id="UP000077755">
    <property type="component" value="Chromosome 7"/>
</dbReference>